<feature type="region of interest" description="Disordered" evidence="1">
    <location>
        <begin position="430"/>
        <end position="449"/>
    </location>
</feature>
<dbReference type="SUPFAM" id="SSF63829">
    <property type="entry name" value="Calcium-dependent phosphotriesterase"/>
    <property type="match status" value="1"/>
</dbReference>
<dbReference type="InterPro" id="IPR019546">
    <property type="entry name" value="TAT_signal_bac_arc"/>
</dbReference>
<dbReference type="OrthoDB" id="9801383at2"/>
<accession>A0A4R1B9Q4</accession>
<reference evidence="2 3" key="1">
    <citation type="submission" date="2019-03" db="EMBL/GenBank/DDBJ databases">
        <title>Whole genome sequence of a novel Rubrobacter taiwanensis strain, isolated from Yellowstone National Park.</title>
        <authorList>
            <person name="Freed S."/>
            <person name="Ramaley R.F."/>
            <person name="Kyndt J.A."/>
        </authorList>
    </citation>
    <scope>NUCLEOTIDE SEQUENCE [LARGE SCALE GENOMIC DNA]</scope>
    <source>
        <strain evidence="2 3">Yellowstone</strain>
    </source>
</reference>
<dbReference type="RefSeq" id="WP_132692824.1">
    <property type="nucleotide sequence ID" value="NZ_SKBU01000038.1"/>
</dbReference>
<dbReference type="PROSITE" id="PS51318">
    <property type="entry name" value="TAT"/>
    <property type="match status" value="1"/>
</dbReference>
<dbReference type="AlphaFoldDB" id="A0A4R1B9Q4"/>
<comment type="caution">
    <text evidence="2">The sequence shown here is derived from an EMBL/GenBank/DDBJ whole genome shotgun (WGS) entry which is preliminary data.</text>
</comment>
<dbReference type="InterPro" id="IPR006311">
    <property type="entry name" value="TAT_signal"/>
</dbReference>
<dbReference type="Proteomes" id="UP000295244">
    <property type="component" value="Unassembled WGS sequence"/>
</dbReference>
<name>A0A4R1B9Q4_9ACTN</name>
<evidence type="ECO:0000256" key="1">
    <source>
        <dbReference type="SAM" id="MobiDB-lite"/>
    </source>
</evidence>
<feature type="region of interest" description="Disordered" evidence="1">
    <location>
        <begin position="652"/>
        <end position="691"/>
    </location>
</feature>
<protein>
    <submittedName>
        <fullName evidence="2">PhoX family phosphatase</fullName>
    </submittedName>
</protein>
<sequence>MKKRPETAESLPILGHSGRSAMTCAYRCGSACAREAPNTSDNPYFGDILDQVLSRRGFLKLGAAAAIVLYAGARPSPAGAQPARNGGRRSGLTFEPVPPNDLDDMIVPSGYDYNVVVRWGDPILPGAPEFDFENQTAEAQSRQFGYNCDYVAFFPLSRRGRESERALLVVNHEYTNSELMFRDFDPEGTSQEDLERIQIELMAHGISVVEIRRRRQGGYEMVRSRRYNRRITAQTPMELTGPAAGHPWLRTSTDPEGRTVLGCLNNCAGGHTPWGTYLSGEENFNQYFVNAGMVEDRAKRESYERYGFGETLPPFGYRGWERTEERFDLAEEPNEGFRFGYVVEVDPFDPDFTPRKRTALGRFKHEGAETTLSRDGRPVAYMGDDERFDYIYKFVSSRKMAKGNGPRARKHNLTLLDHGTLYVARFSGDSPQQEIDGSGELPSDGAFDGTGEWVPLVSGEKSFVPGMSAAEVLINTRVAADKVGATKMDRPEDIERNPVNGRVYAALTNNTRRGAPGNPGPDEANPRTDNKHGHVLEISEEGDDPAATRFTWKVFLLCGDPDDSSTYFAGFDKSQVSPISSPDNVTFDERGNLWIASDSARALPQNDGFFAVPVEGPERGYLRQFLTVPFGAEACGPRITPDERTIFCAVQHPGEVDGASPDDPASRWPDGEQPRPSVVSVFRQDRGRIGS</sequence>
<dbReference type="InterPro" id="IPR008557">
    <property type="entry name" value="PhoX"/>
</dbReference>
<organism evidence="2 3">
    <name type="scientific">Rubrobacter taiwanensis</name>
    <dbReference type="NCBI Taxonomy" id="185139"/>
    <lineage>
        <taxon>Bacteria</taxon>
        <taxon>Bacillati</taxon>
        <taxon>Actinomycetota</taxon>
        <taxon>Rubrobacteria</taxon>
        <taxon>Rubrobacterales</taxon>
        <taxon>Rubrobacteraceae</taxon>
        <taxon>Rubrobacter</taxon>
    </lineage>
</organism>
<dbReference type="PANTHER" id="PTHR35399:SF2">
    <property type="entry name" value="DUF839 DOMAIN-CONTAINING PROTEIN"/>
    <property type="match status" value="1"/>
</dbReference>
<dbReference type="PANTHER" id="PTHR35399">
    <property type="entry name" value="SLR8030 PROTEIN"/>
    <property type="match status" value="1"/>
</dbReference>
<dbReference type="NCBIfam" id="TIGR01409">
    <property type="entry name" value="TAT_signal_seq"/>
    <property type="match status" value="1"/>
</dbReference>
<keyword evidence="3" id="KW-1185">Reference proteome</keyword>
<gene>
    <name evidence="2" type="ORF">E0L93_14660</name>
</gene>
<dbReference type="Pfam" id="PF05787">
    <property type="entry name" value="PhoX"/>
    <property type="match status" value="1"/>
</dbReference>
<evidence type="ECO:0000313" key="3">
    <source>
        <dbReference type="Proteomes" id="UP000295244"/>
    </source>
</evidence>
<feature type="region of interest" description="Disordered" evidence="1">
    <location>
        <begin position="509"/>
        <end position="530"/>
    </location>
</feature>
<evidence type="ECO:0000313" key="2">
    <source>
        <dbReference type="EMBL" id="TCJ13656.1"/>
    </source>
</evidence>
<dbReference type="EMBL" id="SKBU01000038">
    <property type="protein sequence ID" value="TCJ13656.1"/>
    <property type="molecule type" value="Genomic_DNA"/>
</dbReference>
<proteinExistence type="predicted"/>